<dbReference type="PANTHER" id="PTHR11266">
    <property type="entry name" value="PEROXISOMAL MEMBRANE PROTEIN 2, PXMP2 MPV17"/>
    <property type="match status" value="1"/>
</dbReference>
<comment type="caution">
    <text evidence="6">The sequence shown here is derived from an EMBL/GenBank/DDBJ whole genome shotgun (WGS) entry which is preliminary data.</text>
</comment>
<sequence>MVTVRTGPLEGKPCLKQCIRPSLQRAPVSRRRVVALAVPSIEDRQAPEQREEHNSSNAYVDANRTAEAVRSFDDAAQSRGPSLQSAADLVGDLWRTYCRKIETDPIKAKAVTSFLGFMIGDSIAQKIEGHTFNPVRSLRLGSYGLTIDGPIGHAWYKFLDKHVYPDNPQCTAAVLIKTAADQIAWAPIMTCVYFAFLRTLEGHTELIVSTIQSKVVATVVANYCLWPAAHFINFRYVPAEHRVLYNNVVSVFWNAFLSTLSHAPTIEPTNMMDFFNQQVDHLPAPLHERAAEFAESLYRGSRPLHEQAALFGENMRLPENLRPMLEELQKVKIPTSIKVTPIRGGILDNWD</sequence>
<reference evidence="6 7" key="1">
    <citation type="submission" date="2023-10" db="EMBL/GenBank/DDBJ databases">
        <authorList>
            <person name="Maclean D."/>
            <person name="Macfadyen A."/>
        </authorList>
    </citation>
    <scope>NUCLEOTIDE SEQUENCE [LARGE SCALE GENOMIC DNA]</scope>
</reference>
<keyword evidence="5" id="KW-0472">Membrane</keyword>
<accession>A0AAV1ICV4</accession>
<gene>
    <name evidence="6" type="ORF">CVIRNUC_008074</name>
</gene>
<evidence type="ECO:0000256" key="3">
    <source>
        <dbReference type="ARBA" id="ARBA00022692"/>
    </source>
</evidence>
<dbReference type="PANTHER" id="PTHR11266:SF17">
    <property type="entry name" value="PROTEIN MPV17"/>
    <property type="match status" value="1"/>
</dbReference>
<evidence type="ECO:0000313" key="7">
    <source>
        <dbReference type="Proteomes" id="UP001314263"/>
    </source>
</evidence>
<evidence type="ECO:0000256" key="5">
    <source>
        <dbReference type="ARBA" id="ARBA00023136"/>
    </source>
</evidence>
<comment type="subcellular location">
    <subcellularLocation>
        <location evidence="1">Membrane</location>
        <topology evidence="1">Multi-pass membrane protein</topology>
    </subcellularLocation>
</comment>
<dbReference type="InterPro" id="IPR007248">
    <property type="entry name" value="Mpv17_PMP22"/>
</dbReference>
<dbReference type="EMBL" id="CAUYUE010000011">
    <property type="protein sequence ID" value="CAK0784869.1"/>
    <property type="molecule type" value="Genomic_DNA"/>
</dbReference>
<evidence type="ECO:0000256" key="1">
    <source>
        <dbReference type="ARBA" id="ARBA00004141"/>
    </source>
</evidence>
<dbReference type="Pfam" id="PF04117">
    <property type="entry name" value="Mpv17_PMP22"/>
    <property type="match status" value="1"/>
</dbReference>
<dbReference type="Proteomes" id="UP001314263">
    <property type="component" value="Unassembled WGS sequence"/>
</dbReference>
<organism evidence="6 7">
    <name type="scientific">Coccomyxa viridis</name>
    <dbReference type="NCBI Taxonomy" id="1274662"/>
    <lineage>
        <taxon>Eukaryota</taxon>
        <taxon>Viridiplantae</taxon>
        <taxon>Chlorophyta</taxon>
        <taxon>core chlorophytes</taxon>
        <taxon>Trebouxiophyceae</taxon>
        <taxon>Trebouxiophyceae incertae sedis</taxon>
        <taxon>Coccomyxaceae</taxon>
        <taxon>Coccomyxa</taxon>
    </lineage>
</organism>
<evidence type="ECO:0000256" key="4">
    <source>
        <dbReference type="ARBA" id="ARBA00022989"/>
    </source>
</evidence>
<dbReference type="GO" id="GO:0005737">
    <property type="term" value="C:cytoplasm"/>
    <property type="evidence" value="ECO:0007669"/>
    <property type="project" value="TreeGrafter"/>
</dbReference>
<comment type="similarity">
    <text evidence="2">Belongs to the peroxisomal membrane protein PXMP2/4 family.</text>
</comment>
<dbReference type="GO" id="GO:0016020">
    <property type="term" value="C:membrane"/>
    <property type="evidence" value="ECO:0007669"/>
    <property type="project" value="UniProtKB-SubCell"/>
</dbReference>
<protein>
    <submittedName>
        <fullName evidence="6">Uncharacterized protein</fullName>
    </submittedName>
</protein>
<proteinExistence type="inferred from homology"/>
<dbReference type="AlphaFoldDB" id="A0AAV1ICV4"/>
<evidence type="ECO:0000256" key="2">
    <source>
        <dbReference type="ARBA" id="ARBA00006824"/>
    </source>
</evidence>
<name>A0AAV1ICV4_9CHLO</name>
<keyword evidence="4" id="KW-1133">Transmembrane helix</keyword>
<keyword evidence="3" id="KW-0812">Transmembrane</keyword>
<evidence type="ECO:0000313" key="6">
    <source>
        <dbReference type="EMBL" id="CAK0784869.1"/>
    </source>
</evidence>
<keyword evidence="7" id="KW-1185">Reference proteome</keyword>